<dbReference type="Proteomes" id="UP000287166">
    <property type="component" value="Unassembled WGS sequence"/>
</dbReference>
<proteinExistence type="predicted"/>
<feature type="region of interest" description="Disordered" evidence="1">
    <location>
        <begin position="95"/>
        <end position="121"/>
    </location>
</feature>
<feature type="region of interest" description="Disordered" evidence="1">
    <location>
        <begin position="310"/>
        <end position="376"/>
    </location>
</feature>
<feature type="compositionally biased region" description="Polar residues" evidence="1">
    <location>
        <begin position="366"/>
        <end position="376"/>
    </location>
</feature>
<dbReference type="RefSeq" id="XP_027608543.1">
    <property type="nucleotide sequence ID" value="XM_027752742.1"/>
</dbReference>
<comment type="caution">
    <text evidence="2">The sequence shown here is derived from an EMBL/GenBank/DDBJ whole genome shotgun (WGS) entry which is preliminary data.</text>
</comment>
<feature type="compositionally biased region" description="Basic residues" evidence="1">
    <location>
        <begin position="340"/>
        <end position="353"/>
    </location>
</feature>
<evidence type="ECO:0000313" key="2">
    <source>
        <dbReference type="EMBL" id="GBE77630.1"/>
    </source>
</evidence>
<name>A0A401G637_9APHY</name>
<keyword evidence="3" id="KW-1185">Reference proteome</keyword>
<dbReference type="EMBL" id="BFAD01000001">
    <property type="protein sequence ID" value="GBE77630.1"/>
    <property type="molecule type" value="Genomic_DNA"/>
</dbReference>
<dbReference type="OrthoDB" id="2804517at2759"/>
<feature type="compositionally biased region" description="Basic and acidic residues" evidence="1">
    <location>
        <begin position="327"/>
        <end position="339"/>
    </location>
</feature>
<feature type="region of interest" description="Disordered" evidence="1">
    <location>
        <begin position="238"/>
        <end position="264"/>
    </location>
</feature>
<feature type="region of interest" description="Disordered" evidence="1">
    <location>
        <begin position="136"/>
        <end position="197"/>
    </location>
</feature>
<feature type="region of interest" description="Disordered" evidence="1">
    <location>
        <begin position="43"/>
        <end position="62"/>
    </location>
</feature>
<dbReference type="InParanoid" id="A0A401G637"/>
<sequence>MVIFHALMDVLRVVAGTVLATGWLLLSIVSPLGRLLPGLHSATAKGGAQGAKGARSDPPKSPLSIKEVIEVASAGSVVSVQQDMSGHVRFAKVRTEQSVQPTYSRSPDASPPPASPPLTRNMSPLRQEVVMSASPIASEADTSHAADVPTQENSKSVPPPLKRLCGNAFQHPPRSDTISSDHFSSASSDTVVSSPVSCESQDAIQALTPPPKKHKLLRMTSVPLGNTKKHRNSCMLRKHNSLSSAQHTSTPRPPPPLRTDPYQAPYFFPTPASPEAADYIHQVRRGRALASTALPDSGSEPPADHLRTARRSLDLPKFSPPTTSVKDLVHEEHRDDVDRPRKRHWHFLHRPHNRSASLGSDARTLGSDSGYSEVSR</sequence>
<feature type="compositionally biased region" description="Low complexity" evidence="1">
    <location>
        <begin position="175"/>
        <end position="197"/>
    </location>
</feature>
<evidence type="ECO:0000256" key="1">
    <source>
        <dbReference type="SAM" id="MobiDB-lite"/>
    </source>
</evidence>
<evidence type="ECO:0000313" key="3">
    <source>
        <dbReference type="Proteomes" id="UP000287166"/>
    </source>
</evidence>
<accession>A0A401G637</accession>
<organism evidence="2 3">
    <name type="scientific">Sparassis crispa</name>
    <dbReference type="NCBI Taxonomy" id="139825"/>
    <lineage>
        <taxon>Eukaryota</taxon>
        <taxon>Fungi</taxon>
        <taxon>Dikarya</taxon>
        <taxon>Basidiomycota</taxon>
        <taxon>Agaricomycotina</taxon>
        <taxon>Agaricomycetes</taxon>
        <taxon>Polyporales</taxon>
        <taxon>Sparassidaceae</taxon>
        <taxon>Sparassis</taxon>
    </lineage>
</organism>
<protein>
    <submittedName>
        <fullName evidence="2">Uncharacterized protein</fullName>
    </submittedName>
</protein>
<dbReference type="GeneID" id="38774547"/>
<reference evidence="2 3" key="1">
    <citation type="journal article" date="2018" name="Sci. Rep.">
        <title>Genome sequence of the cauliflower mushroom Sparassis crispa (Hanabiratake) and its association with beneficial usage.</title>
        <authorList>
            <person name="Kiyama R."/>
            <person name="Furutani Y."/>
            <person name="Kawaguchi K."/>
            <person name="Nakanishi T."/>
        </authorList>
    </citation>
    <scope>NUCLEOTIDE SEQUENCE [LARGE SCALE GENOMIC DNA]</scope>
</reference>
<gene>
    <name evidence="2" type="ORF">SCP_0105100</name>
</gene>
<dbReference type="AlphaFoldDB" id="A0A401G637"/>